<dbReference type="GO" id="GO:0009098">
    <property type="term" value="P:L-leucine biosynthetic process"/>
    <property type="evidence" value="ECO:0007669"/>
    <property type="project" value="UniProtKB-UniRule"/>
</dbReference>
<evidence type="ECO:0000256" key="3">
    <source>
        <dbReference type="ARBA" id="ARBA00004729"/>
    </source>
</evidence>
<accession>A0A2U1CN77</accession>
<dbReference type="PANTHER" id="PTHR43345">
    <property type="entry name" value="3-ISOPROPYLMALATE DEHYDRATASE SMALL SUBUNIT 2-RELATED-RELATED"/>
    <property type="match status" value="1"/>
</dbReference>
<evidence type="ECO:0000256" key="2">
    <source>
        <dbReference type="ARBA" id="ARBA00002695"/>
    </source>
</evidence>
<evidence type="ECO:0000256" key="6">
    <source>
        <dbReference type="ARBA" id="ARBA00022430"/>
    </source>
</evidence>
<dbReference type="Proteomes" id="UP000246145">
    <property type="component" value="Unassembled WGS sequence"/>
</dbReference>
<keyword evidence="7 10" id="KW-0028">Amino-acid biosynthesis</keyword>
<evidence type="ECO:0000313" key="13">
    <source>
        <dbReference type="Proteomes" id="UP000246145"/>
    </source>
</evidence>
<dbReference type="InterPro" id="IPR033940">
    <property type="entry name" value="IPMI_Swivel"/>
</dbReference>
<evidence type="ECO:0000256" key="9">
    <source>
        <dbReference type="ARBA" id="ARBA00023304"/>
    </source>
</evidence>
<dbReference type="UniPathway" id="UPA00048">
    <property type="reaction ID" value="UER00071"/>
</dbReference>
<dbReference type="InterPro" id="IPR050075">
    <property type="entry name" value="LeuD"/>
</dbReference>
<evidence type="ECO:0000256" key="5">
    <source>
        <dbReference type="ARBA" id="ARBA00011271"/>
    </source>
</evidence>
<dbReference type="Gene3D" id="3.20.19.10">
    <property type="entry name" value="Aconitase, domain 4"/>
    <property type="match status" value="1"/>
</dbReference>
<dbReference type="NCBIfam" id="TIGR00171">
    <property type="entry name" value="leuD"/>
    <property type="match status" value="1"/>
</dbReference>
<protein>
    <recommendedName>
        <fullName evidence="10">3-isopropylmalate dehydratase small subunit</fullName>
        <ecNumber evidence="10">4.2.1.33</ecNumber>
    </recommendedName>
    <alternativeName>
        <fullName evidence="10">Alpha-IPM isomerase</fullName>
        <shortName evidence="10">IPMI</shortName>
    </alternativeName>
    <alternativeName>
        <fullName evidence="10">Isopropylmalate isomerase</fullName>
    </alternativeName>
</protein>
<dbReference type="OrthoDB" id="9777465at2"/>
<dbReference type="EMBL" id="QEKO01000002">
    <property type="protein sequence ID" value="PVY62407.1"/>
    <property type="molecule type" value="Genomic_DNA"/>
</dbReference>
<reference evidence="12 13" key="1">
    <citation type="submission" date="2018-04" db="EMBL/GenBank/DDBJ databases">
        <title>Genomic Encyclopedia of Type Strains, Phase IV (KMG-IV): sequencing the most valuable type-strain genomes for metagenomic binning, comparative biology and taxonomic classification.</title>
        <authorList>
            <person name="Goeker M."/>
        </authorList>
    </citation>
    <scope>NUCLEOTIDE SEQUENCE [LARGE SCALE GENOMIC DNA]</scope>
    <source>
        <strain evidence="12 13">DSM 10065</strain>
    </source>
</reference>
<dbReference type="AlphaFoldDB" id="A0A2U1CN77"/>
<comment type="function">
    <text evidence="2 10">Catalyzes the isomerization between 2-isopropylmalate and 3-isopropylmalate, via the formation of 2-isopropylmaleate.</text>
</comment>
<dbReference type="CDD" id="cd01577">
    <property type="entry name" value="IPMI_Swivel"/>
    <property type="match status" value="1"/>
</dbReference>
<name>A0A2U1CN77_9BURK</name>
<sequence length="206" mass="23258">MKPFIRETGRAAPIEGRNIDTDQILPARFLKQDRSKGYGQLLFHDLRFDAAGREQPGFVLNQPGYRDARILVAEENFGCGSSREGAVYALSDFGIRAILAPSFGDIFHNNCLKNGIVPVRLPEAVCRDIRQSLRREPSQEIAVDLAAQKVQLADGTAHEFKIDPFWRECLMKGVDDLELTVGMLDLVERFEKDYFSNMPWAQPRSS</sequence>
<dbReference type="InterPro" id="IPR015928">
    <property type="entry name" value="Aconitase/3IPM_dehydase_swvl"/>
</dbReference>
<feature type="domain" description="Aconitase A/isopropylmalate dehydratase small subunit swivel" evidence="11">
    <location>
        <begin position="1"/>
        <end position="123"/>
    </location>
</feature>
<dbReference type="HAMAP" id="MF_01031">
    <property type="entry name" value="LeuD_type1"/>
    <property type="match status" value="1"/>
</dbReference>
<dbReference type="InterPro" id="IPR000573">
    <property type="entry name" value="AconitaseA/IPMdHydase_ssu_swvl"/>
</dbReference>
<evidence type="ECO:0000313" key="12">
    <source>
        <dbReference type="EMBL" id="PVY62407.1"/>
    </source>
</evidence>
<evidence type="ECO:0000256" key="8">
    <source>
        <dbReference type="ARBA" id="ARBA00023239"/>
    </source>
</evidence>
<dbReference type="NCBIfam" id="NF002458">
    <property type="entry name" value="PRK01641.1"/>
    <property type="match status" value="1"/>
</dbReference>
<evidence type="ECO:0000259" key="11">
    <source>
        <dbReference type="Pfam" id="PF00694"/>
    </source>
</evidence>
<organism evidence="12 13">
    <name type="scientific">Pusillimonas noertemannii</name>
    <dbReference type="NCBI Taxonomy" id="305977"/>
    <lineage>
        <taxon>Bacteria</taxon>
        <taxon>Pseudomonadati</taxon>
        <taxon>Pseudomonadota</taxon>
        <taxon>Betaproteobacteria</taxon>
        <taxon>Burkholderiales</taxon>
        <taxon>Alcaligenaceae</taxon>
        <taxon>Pusillimonas</taxon>
    </lineage>
</organism>
<comment type="pathway">
    <text evidence="3 10">Amino-acid biosynthesis; L-leucine biosynthesis; L-leucine from 3-methyl-2-oxobutanoate: step 2/4.</text>
</comment>
<keyword evidence="13" id="KW-1185">Reference proteome</keyword>
<comment type="similarity">
    <text evidence="4 10">Belongs to the LeuD family. LeuD type 1 subfamily.</text>
</comment>
<keyword evidence="9 10" id="KW-0100">Branched-chain amino acid biosynthesis</keyword>
<dbReference type="GO" id="GO:0009316">
    <property type="term" value="C:3-isopropylmalate dehydratase complex"/>
    <property type="evidence" value="ECO:0007669"/>
    <property type="project" value="InterPro"/>
</dbReference>
<dbReference type="PANTHER" id="PTHR43345:SF5">
    <property type="entry name" value="3-ISOPROPYLMALATE DEHYDRATASE SMALL SUBUNIT"/>
    <property type="match status" value="1"/>
</dbReference>
<evidence type="ECO:0000256" key="1">
    <source>
        <dbReference type="ARBA" id="ARBA00000491"/>
    </source>
</evidence>
<keyword evidence="6 10" id="KW-0432">Leucine biosynthesis</keyword>
<comment type="caution">
    <text evidence="12">The sequence shown here is derived from an EMBL/GenBank/DDBJ whole genome shotgun (WGS) entry which is preliminary data.</text>
</comment>
<proteinExistence type="inferred from homology"/>
<dbReference type="FunFam" id="3.20.19.10:FF:000003">
    <property type="entry name" value="3-isopropylmalate dehydratase small subunit"/>
    <property type="match status" value="1"/>
</dbReference>
<evidence type="ECO:0000256" key="10">
    <source>
        <dbReference type="HAMAP-Rule" id="MF_01031"/>
    </source>
</evidence>
<keyword evidence="8 10" id="KW-0456">Lyase</keyword>
<dbReference type="SUPFAM" id="SSF52016">
    <property type="entry name" value="LeuD/IlvD-like"/>
    <property type="match status" value="1"/>
</dbReference>
<dbReference type="RefSeq" id="WP_116518348.1">
    <property type="nucleotide sequence ID" value="NZ_JACCEX010000002.1"/>
</dbReference>
<comment type="catalytic activity">
    <reaction evidence="1 10">
        <text>(2R,3S)-3-isopropylmalate = (2S)-2-isopropylmalate</text>
        <dbReference type="Rhea" id="RHEA:32287"/>
        <dbReference type="ChEBI" id="CHEBI:1178"/>
        <dbReference type="ChEBI" id="CHEBI:35121"/>
        <dbReference type="EC" id="4.2.1.33"/>
    </reaction>
</comment>
<evidence type="ECO:0000256" key="4">
    <source>
        <dbReference type="ARBA" id="ARBA00009845"/>
    </source>
</evidence>
<evidence type="ECO:0000256" key="7">
    <source>
        <dbReference type="ARBA" id="ARBA00022605"/>
    </source>
</evidence>
<dbReference type="GO" id="GO:0003861">
    <property type="term" value="F:3-isopropylmalate dehydratase activity"/>
    <property type="evidence" value="ECO:0007669"/>
    <property type="project" value="UniProtKB-UniRule"/>
</dbReference>
<dbReference type="EC" id="4.2.1.33" evidence="10"/>
<gene>
    <name evidence="10" type="primary">leuD</name>
    <name evidence="12" type="ORF">C7440_1900</name>
</gene>
<dbReference type="Pfam" id="PF00694">
    <property type="entry name" value="Aconitase_C"/>
    <property type="match status" value="1"/>
</dbReference>
<dbReference type="InterPro" id="IPR004431">
    <property type="entry name" value="3-IsopropMal_deHydase_ssu"/>
</dbReference>
<comment type="subunit">
    <text evidence="5 10">Heterodimer of LeuC and LeuD.</text>
</comment>